<name>A0ABD0N1R1_CIRMR</name>
<evidence type="ECO:0000256" key="1">
    <source>
        <dbReference type="SAM" id="MobiDB-lite"/>
    </source>
</evidence>
<dbReference type="AlphaFoldDB" id="A0ABD0N1R1"/>
<evidence type="ECO:0000313" key="2">
    <source>
        <dbReference type="EMBL" id="KAL0154776.1"/>
    </source>
</evidence>
<accession>A0ABD0N1R1</accession>
<dbReference type="EMBL" id="JAMKFB020000025">
    <property type="protein sequence ID" value="KAL0154776.1"/>
    <property type="molecule type" value="Genomic_DNA"/>
</dbReference>
<sequence length="56" mass="6696">AKMGHLRYICCHHPGHSYLRDMLLCKMLLQGEKEEEEEAGPEDQYERDLRNYNRST</sequence>
<feature type="compositionally biased region" description="Acidic residues" evidence="1">
    <location>
        <begin position="33"/>
        <end position="43"/>
    </location>
</feature>
<gene>
    <name evidence="2" type="ORF">M9458_049039</name>
</gene>
<feature type="non-terminal residue" evidence="2">
    <location>
        <position position="1"/>
    </location>
</feature>
<evidence type="ECO:0000313" key="3">
    <source>
        <dbReference type="Proteomes" id="UP001529510"/>
    </source>
</evidence>
<reference evidence="2 3" key="1">
    <citation type="submission" date="2024-05" db="EMBL/GenBank/DDBJ databases">
        <title>Genome sequencing and assembly of Indian major carp, Cirrhinus mrigala (Hamilton, 1822).</title>
        <authorList>
            <person name="Mohindra V."/>
            <person name="Chowdhury L.M."/>
            <person name="Lal K."/>
            <person name="Jena J.K."/>
        </authorList>
    </citation>
    <scope>NUCLEOTIDE SEQUENCE [LARGE SCALE GENOMIC DNA]</scope>
    <source>
        <strain evidence="2">CM1030</strain>
        <tissue evidence="2">Blood</tissue>
    </source>
</reference>
<organism evidence="2 3">
    <name type="scientific">Cirrhinus mrigala</name>
    <name type="common">Mrigala</name>
    <dbReference type="NCBI Taxonomy" id="683832"/>
    <lineage>
        <taxon>Eukaryota</taxon>
        <taxon>Metazoa</taxon>
        <taxon>Chordata</taxon>
        <taxon>Craniata</taxon>
        <taxon>Vertebrata</taxon>
        <taxon>Euteleostomi</taxon>
        <taxon>Actinopterygii</taxon>
        <taxon>Neopterygii</taxon>
        <taxon>Teleostei</taxon>
        <taxon>Ostariophysi</taxon>
        <taxon>Cypriniformes</taxon>
        <taxon>Cyprinidae</taxon>
        <taxon>Labeoninae</taxon>
        <taxon>Labeonini</taxon>
        <taxon>Cirrhinus</taxon>
    </lineage>
</organism>
<feature type="region of interest" description="Disordered" evidence="1">
    <location>
        <begin position="32"/>
        <end position="56"/>
    </location>
</feature>
<proteinExistence type="predicted"/>
<feature type="compositionally biased region" description="Basic and acidic residues" evidence="1">
    <location>
        <begin position="44"/>
        <end position="56"/>
    </location>
</feature>
<comment type="caution">
    <text evidence="2">The sequence shown here is derived from an EMBL/GenBank/DDBJ whole genome shotgun (WGS) entry which is preliminary data.</text>
</comment>
<feature type="non-terminal residue" evidence="2">
    <location>
        <position position="56"/>
    </location>
</feature>
<protein>
    <submittedName>
        <fullName evidence="2">Uncharacterized protein</fullName>
    </submittedName>
</protein>
<dbReference type="Proteomes" id="UP001529510">
    <property type="component" value="Unassembled WGS sequence"/>
</dbReference>
<keyword evidence="3" id="KW-1185">Reference proteome</keyword>